<reference evidence="2" key="1">
    <citation type="submission" date="2024-07" db="EMBL/GenBank/DDBJ databases">
        <authorList>
            <person name="Yu S.T."/>
        </authorList>
    </citation>
    <scope>NUCLEOTIDE SEQUENCE</scope>
    <source>
        <strain evidence="2">R39</strain>
    </source>
</reference>
<gene>
    <name evidence="2" type="ORF">AB5J52_32575</name>
</gene>
<sequence length="109" mass="11214">MTPVETWPVSMPSVSVSVWDCRGRIGPAEVTHPPWTIAGVRTFGIVRGGVADLHGADHADAVGEPPAEQSAQHAAAEYEGQRDAAEAAAGAEVAECPDGSPTSRGRVVS</sequence>
<organism evidence="2">
    <name type="scientific">Streptomyces sp. R39</name>
    <dbReference type="NCBI Taxonomy" id="3238631"/>
    <lineage>
        <taxon>Bacteria</taxon>
        <taxon>Bacillati</taxon>
        <taxon>Actinomycetota</taxon>
        <taxon>Actinomycetes</taxon>
        <taxon>Kitasatosporales</taxon>
        <taxon>Streptomycetaceae</taxon>
        <taxon>Streptomyces</taxon>
    </lineage>
</organism>
<dbReference type="EMBL" id="CP163441">
    <property type="protein sequence ID" value="XDQ46618.1"/>
    <property type="molecule type" value="Genomic_DNA"/>
</dbReference>
<name>A0AB39QT14_9ACTN</name>
<proteinExistence type="predicted"/>
<protein>
    <submittedName>
        <fullName evidence="2">Uncharacterized protein</fullName>
    </submittedName>
</protein>
<accession>A0AB39QT14</accession>
<evidence type="ECO:0000313" key="2">
    <source>
        <dbReference type="EMBL" id="XDQ46618.1"/>
    </source>
</evidence>
<dbReference type="AlphaFoldDB" id="A0AB39QT14"/>
<dbReference type="RefSeq" id="WP_369225629.1">
    <property type="nucleotide sequence ID" value="NZ_CP163441.1"/>
</dbReference>
<feature type="region of interest" description="Disordered" evidence="1">
    <location>
        <begin position="56"/>
        <end position="109"/>
    </location>
</feature>
<evidence type="ECO:0000256" key="1">
    <source>
        <dbReference type="SAM" id="MobiDB-lite"/>
    </source>
</evidence>